<feature type="domain" description="RNA polymerase sigma factor 70 region 4 type 2" evidence="5">
    <location>
        <begin position="114"/>
        <end position="165"/>
    </location>
</feature>
<protein>
    <submittedName>
        <fullName evidence="6">Sigma-70 family RNA polymerase sigma factor</fullName>
    </submittedName>
</protein>
<dbReference type="InterPro" id="IPR013324">
    <property type="entry name" value="RNA_pol_sigma_r3/r4-like"/>
</dbReference>
<dbReference type="Gene3D" id="1.10.1740.10">
    <property type="match status" value="1"/>
</dbReference>
<dbReference type="Pfam" id="PF08281">
    <property type="entry name" value="Sigma70_r4_2"/>
    <property type="match status" value="1"/>
</dbReference>
<proteinExistence type="inferred from homology"/>
<keyword evidence="2" id="KW-0805">Transcription regulation</keyword>
<dbReference type="InterPro" id="IPR014284">
    <property type="entry name" value="RNA_pol_sigma-70_dom"/>
</dbReference>
<keyword evidence="4" id="KW-0804">Transcription</keyword>
<dbReference type="InterPro" id="IPR013249">
    <property type="entry name" value="RNA_pol_sigma70_r4_t2"/>
</dbReference>
<evidence type="ECO:0000256" key="1">
    <source>
        <dbReference type="ARBA" id="ARBA00010641"/>
    </source>
</evidence>
<reference evidence="6" key="1">
    <citation type="submission" date="2020-10" db="EMBL/GenBank/DDBJ databases">
        <authorList>
            <person name="Gilroy R."/>
        </authorList>
    </citation>
    <scope>NUCLEOTIDE SEQUENCE</scope>
    <source>
        <strain evidence="6">B1-15692</strain>
    </source>
</reference>
<dbReference type="SUPFAM" id="SSF88946">
    <property type="entry name" value="Sigma2 domain of RNA polymerase sigma factors"/>
    <property type="match status" value="1"/>
</dbReference>
<dbReference type="SUPFAM" id="SSF88659">
    <property type="entry name" value="Sigma3 and sigma4 domains of RNA polymerase sigma factors"/>
    <property type="match status" value="1"/>
</dbReference>
<dbReference type="InterPro" id="IPR039425">
    <property type="entry name" value="RNA_pol_sigma-70-like"/>
</dbReference>
<dbReference type="NCBIfam" id="TIGR02937">
    <property type="entry name" value="sigma70-ECF"/>
    <property type="match status" value="1"/>
</dbReference>
<dbReference type="GO" id="GO:0016987">
    <property type="term" value="F:sigma factor activity"/>
    <property type="evidence" value="ECO:0007669"/>
    <property type="project" value="UniProtKB-KW"/>
</dbReference>
<dbReference type="InterPro" id="IPR036388">
    <property type="entry name" value="WH-like_DNA-bd_sf"/>
</dbReference>
<dbReference type="GO" id="GO:0006352">
    <property type="term" value="P:DNA-templated transcription initiation"/>
    <property type="evidence" value="ECO:0007669"/>
    <property type="project" value="InterPro"/>
</dbReference>
<dbReference type="InterPro" id="IPR013325">
    <property type="entry name" value="RNA_pol_sigma_r2"/>
</dbReference>
<evidence type="ECO:0000313" key="6">
    <source>
        <dbReference type="EMBL" id="MBO8467491.1"/>
    </source>
</evidence>
<dbReference type="Gene3D" id="1.10.10.10">
    <property type="entry name" value="Winged helix-like DNA-binding domain superfamily/Winged helix DNA-binding domain"/>
    <property type="match status" value="1"/>
</dbReference>
<evidence type="ECO:0000313" key="7">
    <source>
        <dbReference type="Proteomes" id="UP000823660"/>
    </source>
</evidence>
<dbReference type="EMBL" id="JADIMH010000039">
    <property type="protein sequence ID" value="MBO8467491.1"/>
    <property type="molecule type" value="Genomic_DNA"/>
</dbReference>
<comment type="similarity">
    <text evidence="1">Belongs to the sigma-70 factor family. ECF subfamily.</text>
</comment>
<dbReference type="Proteomes" id="UP000823660">
    <property type="component" value="Unassembled WGS sequence"/>
</dbReference>
<evidence type="ECO:0000256" key="4">
    <source>
        <dbReference type="ARBA" id="ARBA00023163"/>
    </source>
</evidence>
<name>A0A9D9NBJ8_9BACT</name>
<dbReference type="PANTHER" id="PTHR43133">
    <property type="entry name" value="RNA POLYMERASE ECF-TYPE SIGMA FACTO"/>
    <property type="match status" value="1"/>
</dbReference>
<reference evidence="6" key="2">
    <citation type="journal article" date="2021" name="PeerJ">
        <title>Extensive microbial diversity within the chicken gut microbiome revealed by metagenomics and culture.</title>
        <authorList>
            <person name="Gilroy R."/>
            <person name="Ravi A."/>
            <person name="Getino M."/>
            <person name="Pursley I."/>
            <person name="Horton D.L."/>
            <person name="Alikhan N.F."/>
            <person name="Baker D."/>
            <person name="Gharbi K."/>
            <person name="Hall N."/>
            <person name="Watson M."/>
            <person name="Adriaenssens E.M."/>
            <person name="Foster-Nyarko E."/>
            <person name="Jarju S."/>
            <person name="Secka A."/>
            <person name="Antonio M."/>
            <person name="Oren A."/>
            <person name="Chaudhuri R.R."/>
            <person name="La Ragione R."/>
            <person name="Hildebrand F."/>
            <person name="Pallen M.J."/>
        </authorList>
    </citation>
    <scope>NUCLEOTIDE SEQUENCE</scope>
    <source>
        <strain evidence="6">B1-15692</strain>
    </source>
</reference>
<sequence>MAEIDFDIIYKSSYRKSFLFVKSYIHDDMASEDIAMESLYKYWKILRENRKEVSEKYLVSILKNSAISYLRRQSAHRNAMDAISESYRKDLELRLNSITSCDPEILFSDEIRKIYRKTMESLPAKTAMIFEMRKNDRLPVKQIARITGISEKTVEYHITKAIKALRSGLSEYLPAFIVFCIIMKIKSEL</sequence>
<evidence type="ECO:0000256" key="2">
    <source>
        <dbReference type="ARBA" id="ARBA00023015"/>
    </source>
</evidence>
<dbReference type="PANTHER" id="PTHR43133:SF46">
    <property type="entry name" value="RNA POLYMERASE SIGMA-70 FACTOR ECF SUBFAMILY"/>
    <property type="match status" value="1"/>
</dbReference>
<dbReference type="GO" id="GO:0003677">
    <property type="term" value="F:DNA binding"/>
    <property type="evidence" value="ECO:0007669"/>
    <property type="project" value="InterPro"/>
</dbReference>
<organism evidence="6 7">
    <name type="scientific">Candidatus Cryptobacteroides faecipullorum</name>
    <dbReference type="NCBI Taxonomy" id="2840764"/>
    <lineage>
        <taxon>Bacteria</taxon>
        <taxon>Pseudomonadati</taxon>
        <taxon>Bacteroidota</taxon>
        <taxon>Bacteroidia</taxon>
        <taxon>Bacteroidales</taxon>
        <taxon>Candidatus Cryptobacteroides</taxon>
    </lineage>
</organism>
<keyword evidence="3" id="KW-0731">Sigma factor</keyword>
<gene>
    <name evidence="6" type="ORF">IAB99_06985</name>
</gene>
<evidence type="ECO:0000256" key="3">
    <source>
        <dbReference type="ARBA" id="ARBA00023082"/>
    </source>
</evidence>
<accession>A0A9D9NBJ8</accession>
<comment type="caution">
    <text evidence="6">The sequence shown here is derived from an EMBL/GenBank/DDBJ whole genome shotgun (WGS) entry which is preliminary data.</text>
</comment>
<dbReference type="AlphaFoldDB" id="A0A9D9NBJ8"/>
<evidence type="ECO:0000259" key="5">
    <source>
        <dbReference type="Pfam" id="PF08281"/>
    </source>
</evidence>